<feature type="modified residue" description="N6-(pyridoxal phosphate)lysine" evidence="2 3">
    <location>
        <position position="41"/>
    </location>
</feature>
<organism evidence="6 7">
    <name type="scientific">Rhizorhapis suberifaciens</name>
    <name type="common">corky root of lettuce</name>
    <dbReference type="NCBI Taxonomy" id="13656"/>
    <lineage>
        <taxon>Bacteria</taxon>
        <taxon>Pseudomonadati</taxon>
        <taxon>Pseudomonadota</taxon>
        <taxon>Alphaproteobacteria</taxon>
        <taxon>Sphingomonadales</taxon>
        <taxon>Sphingomonadaceae</taxon>
        <taxon>Rhizorhapis</taxon>
    </lineage>
</organism>
<dbReference type="InterPro" id="IPR001608">
    <property type="entry name" value="Ala_racemase_N"/>
</dbReference>
<sequence length="226" mass="24226">MTGESKEDAAARLSEVKQRIARAARDAGRKSDDVALIAVSKTYERPEIEPLILAGHRLFGENRVQEAQAKWPVLKETYPDLSLHLVGQLQSNKAAEAVDLFDTIHSVDRLSLVTALVRAMDKSGRRPDCFIQVNIGDEPQKGGCVIADVEALLSEAGRMDLPVAGLMCVPPADVEAAPYFALLSKIARDQGLGGLSMGMSGDFETAVMLGATHVRIGSALFGARSI</sequence>
<evidence type="ECO:0000259" key="5">
    <source>
        <dbReference type="Pfam" id="PF01168"/>
    </source>
</evidence>
<dbReference type="AlphaFoldDB" id="A0A840HT75"/>
<dbReference type="FunFam" id="3.20.20.10:FF:000018">
    <property type="entry name" value="Pyridoxal phosphate homeostasis protein"/>
    <property type="match status" value="1"/>
</dbReference>
<dbReference type="PANTHER" id="PTHR10146">
    <property type="entry name" value="PROLINE SYNTHETASE CO-TRANSCRIBED BACTERIAL HOMOLOG PROTEIN"/>
    <property type="match status" value="1"/>
</dbReference>
<evidence type="ECO:0000313" key="6">
    <source>
        <dbReference type="EMBL" id="MBB4640800.1"/>
    </source>
</evidence>
<dbReference type="HAMAP" id="MF_02087">
    <property type="entry name" value="PLP_homeostasis"/>
    <property type="match status" value="1"/>
</dbReference>
<dbReference type="EMBL" id="JACHOV010000003">
    <property type="protein sequence ID" value="MBB4640800.1"/>
    <property type="molecule type" value="Genomic_DNA"/>
</dbReference>
<gene>
    <name evidence="6" type="ORF">HNQ99_001093</name>
</gene>
<dbReference type="PANTHER" id="PTHR10146:SF14">
    <property type="entry name" value="PYRIDOXAL PHOSPHATE HOMEOSTASIS PROTEIN"/>
    <property type="match status" value="1"/>
</dbReference>
<dbReference type="Proteomes" id="UP000575068">
    <property type="component" value="Unassembled WGS sequence"/>
</dbReference>
<dbReference type="Pfam" id="PF01168">
    <property type="entry name" value="Ala_racemase_N"/>
    <property type="match status" value="1"/>
</dbReference>
<accession>A0A840HT75</accession>
<comment type="caution">
    <text evidence="6">The sequence shown here is derived from an EMBL/GenBank/DDBJ whole genome shotgun (WGS) entry which is preliminary data.</text>
</comment>
<dbReference type="InterPro" id="IPR029066">
    <property type="entry name" value="PLP-binding_barrel"/>
</dbReference>
<comment type="function">
    <text evidence="2">Pyridoxal 5'-phosphate (PLP)-binding protein, which is involved in PLP homeostasis.</text>
</comment>
<dbReference type="InterPro" id="IPR011078">
    <property type="entry name" value="PyrdxlP_homeostasis"/>
</dbReference>
<dbReference type="GO" id="GO:0030170">
    <property type="term" value="F:pyridoxal phosphate binding"/>
    <property type="evidence" value="ECO:0007669"/>
    <property type="project" value="UniProtKB-UniRule"/>
</dbReference>
<dbReference type="Gene3D" id="3.20.20.10">
    <property type="entry name" value="Alanine racemase"/>
    <property type="match status" value="1"/>
</dbReference>
<evidence type="ECO:0000256" key="3">
    <source>
        <dbReference type="PIRSR" id="PIRSR004848-1"/>
    </source>
</evidence>
<dbReference type="CDD" id="cd00635">
    <property type="entry name" value="PLPDE_III_YBL036c_like"/>
    <property type="match status" value="1"/>
</dbReference>
<evidence type="ECO:0000256" key="2">
    <source>
        <dbReference type="HAMAP-Rule" id="MF_02087"/>
    </source>
</evidence>
<name>A0A840HT75_9SPHN</name>
<protein>
    <recommendedName>
        <fullName evidence="2">Pyridoxal phosphate homeostasis protein</fullName>
        <shortName evidence="2">PLP homeostasis protein</shortName>
    </recommendedName>
</protein>
<dbReference type="SUPFAM" id="SSF51419">
    <property type="entry name" value="PLP-binding barrel"/>
    <property type="match status" value="1"/>
</dbReference>
<evidence type="ECO:0000256" key="1">
    <source>
        <dbReference type="ARBA" id="ARBA00022898"/>
    </source>
</evidence>
<keyword evidence="1 2" id="KW-0663">Pyridoxal phosphate</keyword>
<evidence type="ECO:0000256" key="4">
    <source>
        <dbReference type="RuleBase" id="RU004514"/>
    </source>
</evidence>
<reference evidence="6 7" key="1">
    <citation type="submission" date="2020-08" db="EMBL/GenBank/DDBJ databases">
        <title>Genomic Encyclopedia of Type Strains, Phase IV (KMG-IV): sequencing the most valuable type-strain genomes for metagenomic binning, comparative biology and taxonomic classification.</title>
        <authorList>
            <person name="Goeker M."/>
        </authorList>
    </citation>
    <scope>NUCLEOTIDE SEQUENCE [LARGE SCALE GENOMIC DNA]</scope>
    <source>
        <strain evidence="6 7">DSM 7465</strain>
    </source>
</reference>
<dbReference type="PIRSF" id="PIRSF004848">
    <property type="entry name" value="YBL036c_PLPDEIII"/>
    <property type="match status" value="1"/>
</dbReference>
<comment type="similarity">
    <text evidence="2 4">Belongs to the pyridoxal phosphate-binding protein YggS/PROSC family.</text>
</comment>
<keyword evidence="7" id="KW-1185">Reference proteome</keyword>
<evidence type="ECO:0000313" key="7">
    <source>
        <dbReference type="Proteomes" id="UP000575068"/>
    </source>
</evidence>
<dbReference type="RefSeq" id="WP_184474623.1">
    <property type="nucleotide sequence ID" value="NZ_JACHOV010000003.1"/>
</dbReference>
<dbReference type="NCBIfam" id="TIGR00044">
    <property type="entry name" value="YggS family pyridoxal phosphate-dependent enzyme"/>
    <property type="match status" value="1"/>
</dbReference>
<proteinExistence type="inferred from homology"/>
<feature type="domain" description="Alanine racemase N-terminal" evidence="5">
    <location>
        <begin position="16"/>
        <end position="224"/>
    </location>
</feature>
<comment type="cofactor">
    <cofactor evidence="3">
        <name>pyridoxal 5'-phosphate</name>
        <dbReference type="ChEBI" id="CHEBI:597326"/>
    </cofactor>
</comment>